<dbReference type="EMBL" id="KI394855">
    <property type="protein sequence ID" value="ERN00615.1"/>
    <property type="molecule type" value="Genomic_DNA"/>
</dbReference>
<protein>
    <submittedName>
        <fullName evidence="2">Uncharacterized protein</fullName>
    </submittedName>
</protein>
<dbReference type="HOGENOM" id="CLU_2281252_0_0_1"/>
<dbReference type="Proteomes" id="UP000017836">
    <property type="component" value="Unassembled WGS sequence"/>
</dbReference>
<evidence type="ECO:0000313" key="3">
    <source>
        <dbReference type="Proteomes" id="UP000017836"/>
    </source>
</evidence>
<keyword evidence="1" id="KW-0472">Membrane</keyword>
<gene>
    <name evidence="2" type="ORF">AMTR_s00091p00105990</name>
</gene>
<sequence>MPLANLDRTIRPFWISTEEGQDKYEGRTKQLIRVLIPFLAYLFISLWYEGDEEIGLATTNLSPASLGPSSTYVPIGSAQALTELKRPWTRPGPSPSIKVRLS</sequence>
<proteinExistence type="predicted"/>
<keyword evidence="3" id="KW-1185">Reference proteome</keyword>
<accession>W1P0Y3</accession>
<reference evidence="3" key="1">
    <citation type="journal article" date="2013" name="Science">
        <title>The Amborella genome and the evolution of flowering plants.</title>
        <authorList>
            <consortium name="Amborella Genome Project"/>
        </authorList>
    </citation>
    <scope>NUCLEOTIDE SEQUENCE [LARGE SCALE GENOMIC DNA]</scope>
</reference>
<keyword evidence="1" id="KW-0812">Transmembrane</keyword>
<dbReference type="Gramene" id="ERN00615">
    <property type="protein sequence ID" value="ERN00615"/>
    <property type="gene ID" value="AMTR_s00091p00105990"/>
</dbReference>
<name>W1P0Y3_AMBTC</name>
<evidence type="ECO:0000256" key="1">
    <source>
        <dbReference type="SAM" id="Phobius"/>
    </source>
</evidence>
<keyword evidence="1" id="KW-1133">Transmembrane helix</keyword>
<organism evidence="2 3">
    <name type="scientific">Amborella trichopoda</name>
    <dbReference type="NCBI Taxonomy" id="13333"/>
    <lineage>
        <taxon>Eukaryota</taxon>
        <taxon>Viridiplantae</taxon>
        <taxon>Streptophyta</taxon>
        <taxon>Embryophyta</taxon>
        <taxon>Tracheophyta</taxon>
        <taxon>Spermatophyta</taxon>
        <taxon>Magnoliopsida</taxon>
        <taxon>Amborellales</taxon>
        <taxon>Amborellaceae</taxon>
        <taxon>Amborella</taxon>
    </lineage>
</organism>
<feature type="transmembrane region" description="Helical" evidence="1">
    <location>
        <begin position="31"/>
        <end position="48"/>
    </location>
</feature>
<dbReference type="AlphaFoldDB" id="W1P0Y3"/>
<evidence type="ECO:0000313" key="2">
    <source>
        <dbReference type="EMBL" id="ERN00615.1"/>
    </source>
</evidence>